<accession>A0A4V6NYS6</accession>
<dbReference type="PANTHER" id="PTHR43641">
    <property type="entry name" value="FORMATE ACETYLTRANSFERASE 3-RELATED"/>
    <property type="match status" value="1"/>
</dbReference>
<dbReference type="OrthoDB" id="9803969at2"/>
<dbReference type="EMBL" id="SLZZ01000045">
    <property type="protein sequence ID" value="TCS73586.1"/>
    <property type="molecule type" value="Genomic_DNA"/>
</dbReference>
<dbReference type="Proteomes" id="UP000295726">
    <property type="component" value="Unassembled WGS sequence"/>
</dbReference>
<reference evidence="4 5" key="1">
    <citation type="submission" date="2019-03" db="EMBL/GenBank/DDBJ databases">
        <title>Genomic Encyclopedia of Type Strains, Phase IV (KMG-IV): sequencing the most valuable type-strain genomes for metagenomic binning, comparative biology and taxonomic classification.</title>
        <authorList>
            <person name="Goeker M."/>
        </authorList>
    </citation>
    <scope>NUCLEOTIDE SEQUENCE [LARGE SCALE GENOMIC DNA]</scope>
    <source>
        <strain evidence="4 5">DSM 29489</strain>
    </source>
</reference>
<dbReference type="InterPro" id="IPR001150">
    <property type="entry name" value="Gly_radical"/>
</dbReference>
<evidence type="ECO:0000259" key="3">
    <source>
        <dbReference type="PROSITE" id="PS51149"/>
    </source>
</evidence>
<keyword evidence="1 2" id="KW-0556">Organic radical</keyword>
<protein>
    <submittedName>
        <fullName evidence="4">Glycine radical enzyme</fullName>
    </submittedName>
</protein>
<gene>
    <name evidence="4" type="ORF">EDD59_14513</name>
</gene>
<dbReference type="Gene3D" id="3.20.70.20">
    <property type="match status" value="1"/>
</dbReference>
<evidence type="ECO:0000256" key="1">
    <source>
        <dbReference type="ARBA" id="ARBA00022818"/>
    </source>
</evidence>
<dbReference type="PANTHER" id="PTHR43641:SF2">
    <property type="entry name" value="DEHYDRATASE YBIW-RELATED"/>
    <property type="match status" value="1"/>
</dbReference>
<dbReference type="PROSITE" id="PS51149">
    <property type="entry name" value="GLY_RADICAL_2"/>
    <property type="match status" value="1"/>
</dbReference>
<dbReference type="RefSeq" id="WP_132384064.1">
    <property type="nucleotide sequence ID" value="NZ_DAIQXH010000016.1"/>
</dbReference>
<evidence type="ECO:0000313" key="4">
    <source>
        <dbReference type="EMBL" id="TCS73586.1"/>
    </source>
</evidence>
<dbReference type="GO" id="GO:0005829">
    <property type="term" value="C:cytosol"/>
    <property type="evidence" value="ECO:0007669"/>
    <property type="project" value="TreeGrafter"/>
</dbReference>
<dbReference type="Pfam" id="PF01228">
    <property type="entry name" value="Gly_radical"/>
    <property type="match status" value="1"/>
</dbReference>
<feature type="domain" description="Glycine radical" evidence="3">
    <location>
        <begin position="1"/>
        <end position="84"/>
    </location>
</feature>
<dbReference type="InterPro" id="IPR051215">
    <property type="entry name" value="GRE"/>
</dbReference>
<organism evidence="4 5">
    <name type="scientific">Muricomes intestini</name>
    <dbReference type="NCBI Taxonomy" id="1796634"/>
    <lineage>
        <taxon>Bacteria</taxon>
        <taxon>Bacillati</taxon>
        <taxon>Bacillota</taxon>
        <taxon>Clostridia</taxon>
        <taxon>Lachnospirales</taxon>
        <taxon>Lachnospiraceae</taxon>
        <taxon>Muricomes</taxon>
    </lineage>
</organism>
<evidence type="ECO:0000313" key="5">
    <source>
        <dbReference type="Proteomes" id="UP000295726"/>
    </source>
</evidence>
<proteinExistence type="predicted"/>
<dbReference type="SUPFAM" id="SSF51998">
    <property type="entry name" value="PFL-like glycyl radical enzymes"/>
    <property type="match status" value="1"/>
</dbReference>
<dbReference type="GO" id="GO:0003824">
    <property type="term" value="F:catalytic activity"/>
    <property type="evidence" value="ECO:0007669"/>
    <property type="project" value="InterPro"/>
</dbReference>
<dbReference type="AlphaFoldDB" id="A0A4V6NYS6"/>
<evidence type="ECO:0000256" key="2">
    <source>
        <dbReference type="PROSITE-ProRule" id="PRU00493"/>
    </source>
</evidence>
<keyword evidence="5" id="KW-1185">Reference proteome</keyword>
<comment type="caution">
    <text evidence="4">The sequence shown here is derived from an EMBL/GenBank/DDBJ whole genome shotgun (WGS) entry which is preliminary data.</text>
</comment>
<feature type="modified residue" description="Glycine radical" evidence="2">
    <location>
        <position position="60"/>
    </location>
</feature>
<name>A0A4V6NYS6_9FIRM</name>
<sequence length="84" mass="9589">MENTIQVNKNDGLKRFVSIIDQYFAMGGNQIQFNVVSKKTLLDAQKDPDKYANLLVRVAGYSAYFTQLSKDVQEDIIARTEEKL</sequence>